<organism evidence="3 4">
    <name type="scientific">Radiobacillus deserti</name>
    <dbReference type="NCBI Taxonomy" id="2594883"/>
    <lineage>
        <taxon>Bacteria</taxon>
        <taxon>Bacillati</taxon>
        <taxon>Bacillota</taxon>
        <taxon>Bacilli</taxon>
        <taxon>Bacillales</taxon>
        <taxon>Bacillaceae</taxon>
        <taxon>Radiobacillus</taxon>
    </lineage>
</organism>
<comment type="similarity">
    <text evidence="1">Belongs to the esterase D family.</text>
</comment>
<dbReference type="InterPro" id="IPR029058">
    <property type="entry name" value="AB_hydrolase_fold"/>
</dbReference>
<sequence>MYRKSLIGGRKMQKTKVHVQGTEQFFMTSKHNRRYRIMVYRPQQEAPASGFPILYVLDGNAFFTTVTDAIRLQSRRSDKTGVVPTVVVGIGYDSEEPFDKNRFYDYTVAPAEDQVSSKFTRKMDDEQGGANEFLMFLQEELKPKIERELAIDSEKQAIFGHSLGGLFVLHALFTQTSLFQTYIAGSPSIHWNQVKLSQEEEHFIQNNCDEKVSILIGAGELEGEHHSKMLMNARELAQRLQQLKHARVEAYEFPDENHISVVLPLINKAIRFCSDDWKL</sequence>
<proteinExistence type="inferred from homology"/>
<keyword evidence="2 3" id="KW-0378">Hydrolase</keyword>
<accession>A0A516KEL1</accession>
<dbReference type="EMBL" id="CP041666">
    <property type="protein sequence ID" value="QDP39820.1"/>
    <property type="molecule type" value="Genomic_DNA"/>
</dbReference>
<evidence type="ECO:0000256" key="2">
    <source>
        <dbReference type="ARBA" id="ARBA00022801"/>
    </source>
</evidence>
<dbReference type="AlphaFoldDB" id="A0A516KEL1"/>
<keyword evidence="4" id="KW-1185">Reference proteome</keyword>
<reference evidence="3 4" key="1">
    <citation type="submission" date="2019-07" db="EMBL/GenBank/DDBJ databases">
        <authorList>
            <person name="Li J."/>
        </authorList>
    </citation>
    <scope>NUCLEOTIDE SEQUENCE [LARGE SCALE GENOMIC DNA]</scope>
    <source>
        <strain evidence="3 4">TKL69</strain>
    </source>
</reference>
<evidence type="ECO:0000256" key="1">
    <source>
        <dbReference type="ARBA" id="ARBA00005622"/>
    </source>
</evidence>
<dbReference type="GO" id="GO:0016788">
    <property type="term" value="F:hydrolase activity, acting on ester bonds"/>
    <property type="evidence" value="ECO:0007669"/>
    <property type="project" value="TreeGrafter"/>
</dbReference>
<dbReference type="PANTHER" id="PTHR40841:SF2">
    <property type="entry name" value="SIDEROPHORE-DEGRADING ESTERASE (EUROFUNG)"/>
    <property type="match status" value="1"/>
</dbReference>
<dbReference type="Pfam" id="PF00756">
    <property type="entry name" value="Esterase"/>
    <property type="match status" value="1"/>
</dbReference>
<protein>
    <submittedName>
        <fullName evidence="3">Alpha/beta hydrolase</fullName>
    </submittedName>
</protein>
<evidence type="ECO:0000313" key="3">
    <source>
        <dbReference type="EMBL" id="QDP39820.1"/>
    </source>
</evidence>
<name>A0A516KEL1_9BACI</name>
<evidence type="ECO:0000313" key="4">
    <source>
        <dbReference type="Proteomes" id="UP000315215"/>
    </source>
</evidence>
<gene>
    <name evidence="3" type="ORF">FN924_06365</name>
</gene>
<dbReference type="InterPro" id="IPR000801">
    <property type="entry name" value="Esterase-like"/>
</dbReference>
<dbReference type="InterPro" id="IPR052558">
    <property type="entry name" value="Siderophore_Hydrolase_D"/>
</dbReference>
<dbReference type="Proteomes" id="UP000315215">
    <property type="component" value="Chromosome"/>
</dbReference>
<dbReference type="PANTHER" id="PTHR40841">
    <property type="entry name" value="SIDEROPHORE TRIACETYLFUSARININE C ESTERASE"/>
    <property type="match status" value="1"/>
</dbReference>
<dbReference type="KEGG" id="aqt:FN924_06365"/>
<dbReference type="OrthoDB" id="9784036at2"/>
<dbReference type="Gene3D" id="3.40.50.1820">
    <property type="entry name" value="alpha/beta hydrolase"/>
    <property type="match status" value="1"/>
</dbReference>
<dbReference type="SUPFAM" id="SSF53474">
    <property type="entry name" value="alpha/beta-Hydrolases"/>
    <property type="match status" value="1"/>
</dbReference>